<keyword evidence="1" id="KW-0472">Membrane</keyword>
<feature type="transmembrane region" description="Helical" evidence="1">
    <location>
        <begin position="12"/>
        <end position="28"/>
    </location>
</feature>
<proteinExistence type="predicted"/>
<evidence type="ECO:0000313" key="2">
    <source>
        <dbReference type="EMBL" id="JAI05575.1"/>
    </source>
</evidence>
<name>A0A0E9XSF0_ANGAN</name>
<keyword evidence="1" id="KW-1133">Transmembrane helix</keyword>
<reference evidence="2" key="1">
    <citation type="submission" date="2014-11" db="EMBL/GenBank/DDBJ databases">
        <authorList>
            <person name="Amaro Gonzalez C."/>
        </authorList>
    </citation>
    <scope>NUCLEOTIDE SEQUENCE</scope>
</reference>
<protein>
    <submittedName>
        <fullName evidence="2">Uncharacterized protein</fullName>
    </submittedName>
</protein>
<reference evidence="2" key="2">
    <citation type="journal article" date="2015" name="Fish Shellfish Immunol.">
        <title>Early steps in the European eel (Anguilla anguilla)-Vibrio vulnificus interaction in the gills: Role of the RtxA13 toxin.</title>
        <authorList>
            <person name="Callol A."/>
            <person name="Pajuelo D."/>
            <person name="Ebbesson L."/>
            <person name="Teles M."/>
            <person name="MacKenzie S."/>
            <person name="Amaro C."/>
        </authorList>
    </citation>
    <scope>NUCLEOTIDE SEQUENCE</scope>
</reference>
<evidence type="ECO:0000256" key="1">
    <source>
        <dbReference type="SAM" id="Phobius"/>
    </source>
</evidence>
<dbReference type="AlphaFoldDB" id="A0A0E9XSF0"/>
<accession>A0A0E9XSF0</accession>
<keyword evidence="1" id="KW-0812">Transmembrane</keyword>
<organism evidence="2">
    <name type="scientific">Anguilla anguilla</name>
    <name type="common">European freshwater eel</name>
    <name type="synonym">Muraena anguilla</name>
    <dbReference type="NCBI Taxonomy" id="7936"/>
    <lineage>
        <taxon>Eukaryota</taxon>
        <taxon>Metazoa</taxon>
        <taxon>Chordata</taxon>
        <taxon>Craniata</taxon>
        <taxon>Vertebrata</taxon>
        <taxon>Euteleostomi</taxon>
        <taxon>Actinopterygii</taxon>
        <taxon>Neopterygii</taxon>
        <taxon>Teleostei</taxon>
        <taxon>Anguilliformes</taxon>
        <taxon>Anguillidae</taxon>
        <taxon>Anguilla</taxon>
    </lineage>
</organism>
<sequence length="47" mass="5395">MLSRLKCATNRLAVYGLSLLLATKLYIMRTCDFCSSLRFPEILLARQ</sequence>
<dbReference type="EMBL" id="GBXM01003003">
    <property type="protein sequence ID" value="JAI05575.1"/>
    <property type="molecule type" value="Transcribed_RNA"/>
</dbReference>